<accession>A0A0C3PLX0</accession>
<protein>
    <submittedName>
        <fullName evidence="1">Uncharacterized protein</fullName>
    </submittedName>
</protein>
<dbReference type="STRING" id="745531.A0A0C3PLX0"/>
<name>A0A0C3PLX0_PHLG1</name>
<dbReference type="AlphaFoldDB" id="A0A0C3PLX0"/>
<keyword evidence="2" id="KW-1185">Reference proteome</keyword>
<dbReference type="HOGENOM" id="CLU_1441542_0_0_1"/>
<evidence type="ECO:0000313" key="2">
    <source>
        <dbReference type="Proteomes" id="UP000053257"/>
    </source>
</evidence>
<gene>
    <name evidence="1" type="ORF">PHLGIDRAFT_19149</name>
</gene>
<organism evidence="1 2">
    <name type="scientific">Phlebiopsis gigantea (strain 11061_1 CR5-6)</name>
    <name type="common">White-rot fungus</name>
    <name type="synonym">Peniophora gigantea</name>
    <dbReference type="NCBI Taxonomy" id="745531"/>
    <lineage>
        <taxon>Eukaryota</taxon>
        <taxon>Fungi</taxon>
        <taxon>Dikarya</taxon>
        <taxon>Basidiomycota</taxon>
        <taxon>Agaricomycotina</taxon>
        <taxon>Agaricomycetes</taxon>
        <taxon>Polyporales</taxon>
        <taxon>Phanerochaetaceae</taxon>
        <taxon>Phlebiopsis</taxon>
    </lineage>
</organism>
<evidence type="ECO:0000313" key="1">
    <source>
        <dbReference type="EMBL" id="KIP07548.1"/>
    </source>
</evidence>
<proteinExistence type="predicted"/>
<sequence>MSTESDSTVERMLLDDQVALHQSPEPITAILDLMSQNTISPPASSAPVQLQAKPPHAIATLSGLPPLPTTLTTLLPHQPPAQIKNEPREPLLNPQTTPSKPKLGIRHIDLAYHTSKDKMTCRMCFKRAEVTAGWEVKRFPISAPWADLSRHCEQVHPAGYKSLIDLDPATLAETRERLLAMDGQKGKR</sequence>
<dbReference type="OrthoDB" id="2757368at2759"/>
<dbReference type="EMBL" id="KN840495">
    <property type="protein sequence ID" value="KIP07548.1"/>
    <property type="molecule type" value="Genomic_DNA"/>
</dbReference>
<reference evidence="1 2" key="1">
    <citation type="journal article" date="2014" name="PLoS Genet.">
        <title>Analysis of the Phlebiopsis gigantea genome, transcriptome and secretome provides insight into its pioneer colonization strategies of wood.</title>
        <authorList>
            <person name="Hori C."/>
            <person name="Ishida T."/>
            <person name="Igarashi K."/>
            <person name="Samejima M."/>
            <person name="Suzuki H."/>
            <person name="Master E."/>
            <person name="Ferreira P."/>
            <person name="Ruiz-Duenas F.J."/>
            <person name="Held B."/>
            <person name="Canessa P."/>
            <person name="Larrondo L.F."/>
            <person name="Schmoll M."/>
            <person name="Druzhinina I.S."/>
            <person name="Kubicek C.P."/>
            <person name="Gaskell J.A."/>
            <person name="Kersten P."/>
            <person name="St John F."/>
            <person name="Glasner J."/>
            <person name="Sabat G."/>
            <person name="Splinter BonDurant S."/>
            <person name="Syed K."/>
            <person name="Yadav J."/>
            <person name="Mgbeahuruike A.C."/>
            <person name="Kovalchuk A."/>
            <person name="Asiegbu F.O."/>
            <person name="Lackner G."/>
            <person name="Hoffmeister D."/>
            <person name="Rencoret J."/>
            <person name="Gutierrez A."/>
            <person name="Sun H."/>
            <person name="Lindquist E."/>
            <person name="Barry K."/>
            <person name="Riley R."/>
            <person name="Grigoriev I.V."/>
            <person name="Henrissat B."/>
            <person name="Kues U."/>
            <person name="Berka R.M."/>
            <person name="Martinez A.T."/>
            <person name="Covert S.F."/>
            <person name="Blanchette R.A."/>
            <person name="Cullen D."/>
        </authorList>
    </citation>
    <scope>NUCLEOTIDE SEQUENCE [LARGE SCALE GENOMIC DNA]</scope>
    <source>
        <strain evidence="1 2">11061_1 CR5-6</strain>
    </source>
</reference>
<dbReference type="Proteomes" id="UP000053257">
    <property type="component" value="Unassembled WGS sequence"/>
</dbReference>